<organism evidence="3 4">
    <name type="scientific">Apis cerana cerana</name>
    <name type="common">Oriental honeybee</name>
    <dbReference type="NCBI Taxonomy" id="94128"/>
    <lineage>
        <taxon>Eukaryota</taxon>
        <taxon>Metazoa</taxon>
        <taxon>Ecdysozoa</taxon>
        <taxon>Arthropoda</taxon>
        <taxon>Hexapoda</taxon>
        <taxon>Insecta</taxon>
        <taxon>Pterygota</taxon>
        <taxon>Neoptera</taxon>
        <taxon>Endopterygota</taxon>
        <taxon>Hymenoptera</taxon>
        <taxon>Apocrita</taxon>
        <taxon>Aculeata</taxon>
        <taxon>Apoidea</taxon>
        <taxon>Anthophila</taxon>
        <taxon>Apidae</taxon>
        <taxon>Apis</taxon>
    </lineage>
</organism>
<evidence type="ECO:0000256" key="1">
    <source>
        <dbReference type="ARBA" id="ARBA00022729"/>
    </source>
</evidence>
<dbReference type="CDD" id="cd21177">
    <property type="entry name" value="LPMO_AA10"/>
    <property type="match status" value="1"/>
</dbReference>
<keyword evidence="1" id="KW-0732">Signal</keyword>
<accession>A0A2A3E1C2</accession>
<dbReference type="AlphaFoldDB" id="A0A2A3E1C2"/>
<dbReference type="Proteomes" id="UP000242457">
    <property type="component" value="Unassembled WGS sequence"/>
</dbReference>
<dbReference type="InterPro" id="IPR051024">
    <property type="entry name" value="GlcNAc_Chitin_IntDeg"/>
</dbReference>
<dbReference type="SUPFAM" id="SSF81296">
    <property type="entry name" value="E set domains"/>
    <property type="match status" value="2"/>
</dbReference>
<dbReference type="Gene3D" id="2.70.50.50">
    <property type="entry name" value="chitin-binding protein cbp21"/>
    <property type="match status" value="2"/>
</dbReference>
<dbReference type="InterPro" id="IPR014756">
    <property type="entry name" value="Ig_E-set"/>
</dbReference>
<dbReference type="PANTHER" id="PTHR34823">
    <property type="entry name" value="GLCNAC-BINDING PROTEIN A"/>
    <property type="match status" value="1"/>
</dbReference>
<dbReference type="EMBL" id="KZ288472">
    <property type="protein sequence ID" value="PBC25324.1"/>
    <property type="molecule type" value="Genomic_DNA"/>
</dbReference>
<name>A0A2A3E1C2_APICC</name>
<evidence type="ECO:0000313" key="4">
    <source>
        <dbReference type="Proteomes" id="UP000242457"/>
    </source>
</evidence>
<dbReference type="InterPro" id="IPR004302">
    <property type="entry name" value="Cellulose/chitin-bd_N"/>
</dbReference>
<dbReference type="STRING" id="94128.A0A2A3E1C2"/>
<feature type="domain" description="Chitin-binding type-4" evidence="2">
    <location>
        <begin position="243"/>
        <end position="424"/>
    </location>
</feature>
<dbReference type="OrthoDB" id="2550057at2759"/>
<proteinExistence type="predicted"/>
<evidence type="ECO:0000313" key="3">
    <source>
        <dbReference type="EMBL" id="PBC25324.1"/>
    </source>
</evidence>
<gene>
    <name evidence="3" type="ORF">APICC_01816</name>
</gene>
<keyword evidence="4" id="KW-1185">Reference proteome</keyword>
<evidence type="ECO:0000259" key="2">
    <source>
        <dbReference type="Pfam" id="PF03067"/>
    </source>
</evidence>
<dbReference type="Pfam" id="PF03067">
    <property type="entry name" value="LPMO_10"/>
    <property type="match status" value="2"/>
</dbReference>
<feature type="domain" description="Chitin-binding type-4" evidence="2">
    <location>
        <begin position="51"/>
        <end position="230"/>
    </location>
</feature>
<reference evidence="3 4" key="1">
    <citation type="submission" date="2014-07" db="EMBL/GenBank/DDBJ databases">
        <title>Genomic and transcriptomic analysis on Apis cerana provide comprehensive insights into honey bee biology.</title>
        <authorList>
            <person name="Diao Q."/>
            <person name="Sun L."/>
            <person name="Zheng H."/>
            <person name="Zheng H."/>
            <person name="Xu S."/>
            <person name="Wang S."/>
            <person name="Zeng Z."/>
            <person name="Hu F."/>
            <person name="Su S."/>
            <person name="Wu J."/>
        </authorList>
    </citation>
    <scope>NUCLEOTIDE SEQUENCE [LARGE SCALE GENOMIC DNA]</scope>
    <source>
        <tissue evidence="3">Pupae without intestine</tissue>
    </source>
</reference>
<protein>
    <submittedName>
        <fullName evidence="3">GlcNAc-binding protein A</fullName>
    </submittedName>
</protein>
<dbReference type="PANTHER" id="PTHR34823:SF1">
    <property type="entry name" value="CHITIN-BINDING TYPE-4 DOMAIN-CONTAINING PROTEIN"/>
    <property type="match status" value="1"/>
</dbReference>
<sequence>MLLTSLLISMTFSNLFDFNYCMVLHRTINKNGELEENNNLKNLKTEIAAILSEPSSRAYNCFLTINSDCDIFESSKNVGTIVGSPDFLENGPRDGEIASAGNLLYNVLNEHRTGRWNPSYLKIKKYNATHSVTNIVWMFNEKTVLVDKVEVYLSNGDYTEDQSIRRSSLNLVCSNKGSTDVVDNYILRFDCYIRDKFIENLLYSVKGSAILLSTLRIIGQNYAFYQIADVSLHEPVKQINNYHGFVSEPLSRAKLCQLRINKNCGLIIYEPQSVEGFQGFPDEEYSPPDGKIASGNNVRFKELDQYGVDRWNRVQFPKVECHNQTHVSFNLNWFFTATHRTSNIQIYISNENYTSTEPLSRRHLDLDPLCTTEFHGKHPPHQFTILCPISLKKYQELSRMNELLLLSIWNVYDTMMAFYQVIDIERLSEEQSYESILRKCQ</sequence>